<evidence type="ECO:0000256" key="1">
    <source>
        <dbReference type="SAM" id="MobiDB-lite"/>
    </source>
</evidence>
<feature type="compositionally biased region" description="Basic residues" evidence="1">
    <location>
        <begin position="458"/>
        <end position="486"/>
    </location>
</feature>
<name>A0A6A6DQL0_9PEZI</name>
<gene>
    <name evidence="2" type="ORF">K469DRAFT_691871</name>
</gene>
<feature type="compositionally biased region" description="Polar residues" evidence="1">
    <location>
        <begin position="443"/>
        <end position="457"/>
    </location>
</feature>
<proteinExistence type="predicted"/>
<feature type="region of interest" description="Disordered" evidence="1">
    <location>
        <begin position="439"/>
        <end position="486"/>
    </location>
</feature>
<dbReference type="EMBL" id="ML994651">
    <property type="protein sequence ID" value="KAF2181801.1"/>
    <property type="molecule type" value="Genomic_DNA"/>
</dbReference>
<organism evidence="2 3">
    <name type="scientific">Zopfia rhizophila CBS 207.26</name>
    <dbReference type="NCBI Taxonomy" id="1314779"/>
    <lineage>
        <taxon>Eukaryota</taxon>
        <taxon>Fungi</taxon>
        <taxon>Dikarya</taxon>
        <taxon>Ascomycota</taxon>
        <taxon>Pezizomycotina</taxon>
        <taxon>Dothideomycetes</taxon>
        <taxon>Dothideomycetes incertae sedis</taxon>
        <taxon>Zopfiaceae</taxon>
        <taxon>Zopfia</taxon>
    </lineage>
</organism>
<keyword evidence="3" id="KW-1185">Reference proteome</keyword>
<evidence type="ECO:0000313" key="2">
    <source>
        <dbReference type="EMBL" id="KAF2181801.1"/>
    </source>
</evidence>
<dbReference type="Proteomes" id="UP000800200">
    <property type="component" value="Unassembled WGS sequence"/>
</dbReference>
<protein>
    <submittedName>
        <fullName evidence="2">Uncharacterized protein</fullName>
    </submittedName>
</protein>
<evidence type="ECO:0000313" key="3">
    <source>
        <dbReference type="Proteomes" id="UP000800200"/>
    </source>
</evidence>
<accession>A0A6A6DQL0</accession>
<reference evidence="2" key="1">
    <citation type="journal article" date="2020" name="Stud. Mycol.">
        <title>101 Dothideomycetes genomes: a test case for predicting lifestyles and emergence of pathogens.</title>
        <authorList>
            <person name="Haridas S."/>
            <person name="Albert R."/>
            <person name="Binder M."/>
            <person name="Bloem J."/>
            <person name="Labutti K."/>
            <person name="Salamov A."/>
            <person name="Andreopoulos B."/>
            <person name="Baker S."/>
            <person name="Barry K."/>
            <person name="Bills G."/>
            <person name="Bluhm B."/>
            <person name="Cannon C."/>
            <person name="Castanera R."/>
            <person name="Culley D."/>
            <person name="Daum C."/>
            <person name="Ezra D."/>
            <person name="Gonzalez J."/>
            <person name="Henrissat B."/>
            <person name="Kuo A."/>
            <person name="Liang C."/>
            <person name="Lipzen A."/>
            <person name="Lutzoni F."/>
            <person name="Magnuson J."/>
            <person name="Mondo S."/>
            <person name="Nolan M."/>
            <person name="Ohm R."/>
            <person name="Pangilinan J."/>
            <person name="Park H.-J."/>
            <person name="Ramirez L."/>
            <person name="Alfaro M."/>
            <person name="Sun H."/>
            <person name="Tritt A."/>
            <person name="Yoshinaga Y."/>
            <person name="Zwiers L.-H."/>
            <person name="Turgeon B."/>
            <person name="Goodwin S."/>
            <person name="Spatafora J."/>
            <person name="Crous P."/>
            <person name="Grigoriev I."/>
        </authorList>
    </citation>
    <scope>NUCLEOTIDE SEQUENCE</scope>
    <source>
        <strain evidence="2">CBS 207.26</strain>
    </source>
</reference>
<sequence>MIELLKTEASQNDEWSRLFNRELDSFIAMTKADHLLIYLPFDGTQLKFFLDSCFHRNFMKRIRIHEFQELALFTERSFEGMMFLLVSRIQSEFNMRNVKSVTNAGVFDKAFGRTSSELLPCYAFTSNTLLVEQDNFYIPGGALWPYRHGCGAEWLTTYLAIRDGYFPDDEYKSILNSRSVHECSCNQWCGSERVSTLQDQADWQTAFPSPWETPYHGVKGIYPYRLLNVRSSELGVRASGQNKLRDYIPTSIPATQRAMINTTAKDPCALAENEVTRSRHKTDPIVISKDSTSPIISGLRSMLGFESAREDLPVEVEIFKNNPLVGAITTPVDATNERSVPLFADSTSSSSPIAANLVPQACMRNQTSQDDCNESRLAPTLAEVEIKHEISLSTERLRKLMGSDYGVPLVDRKRTSQLLNDLGLHSGQTPTTEFVEGYEQDLDNGNGSSDNEHVQASSKRRRPPNAARKAKKRERKKEKTKIKRDE</sequence>
<dbReference type="OrthoDB" id="5243849at2759"/>
<dbReference type="AlphaFoldDB" id="A0A6A6DQL0"/>